<feature type="region of interest" description="Disordered" evidence="1">
    <location>
        <begin position="261"/>
        <end position="291"/>
    </location>
</feature>
<name>A0A8H3F6L0_9LECA</name>
<reference evidence="2" key="1">
    <citation type="submission" date="2021-03" db="EMBL/GenBank/DDBJ databases">
        <authorList>
            <person name="Tagirdzhanova G."/>
        </authorList>
    </citation>
    <scope>NUCLEOTIDE SEQUENCE</scope>
</reference>
<sequence>MDDGLVFRDADPSEDDELARIMYNAFLPIWNHNWFQCLSSPLALIPATTSPPTPLQAARLAFYRSWFRLVRVHSGAVTLAYTPSTVHPAPSATNPPLFFTTSPSNDIAAVVLLLPPHARPSWADPLIAWRTGLLPALLGLGARGMYRVCVTFEGNVERMIAKGLQARNVAEGKQVNLLMCHGCVRNPEWTGEKPARRLLEWTIERWWEGEEGKGGRPTPVWLDTSVEEGVRAYEEIGFEVLGEMGVDTGCDVEGVRLRAEDTGEDREKARKRSRQWVMLKMPPGEGKGGVE</sequence>
<dbReference type="EMBL" id="CAJPDS010000021">
    <property type="protein sequence ID" value="CAF9918075.1"/>
    <property type="molecule type" value="Genomic_DNA"/>
</dbReference>
<dbReference type="Proteomes" id="UP000664521">
    <property type="component" value="Unassembled WGS sequence"/>
</dbReference>
<dbReference type="AlphaFoldDB" id="A0A8H3F6L0"/>
<evidence type="ECO:0000313" key="2">
    <source>
        <dbReference type="EMBL" id="CAF9918075.1"/>
    </source>
</evidence>
<comment type="caution">
    <text evidence="2">The sequence shown here is derived from an EMBL/GenBank/DDBJ whole genome shotgun (WGS) entry which is preliminary data.</text>
</comment>
<organism evidence="2 3">
    <name type="scientific">Heterodermia speciosa</name>
    <dbReference type="NCBI Taxonomy" id="116794"/>
    <lineage>
        <taxon>Eukaryota</taxon>
        <taxon>Fungi</taxon>
        <taxon>Dikarya</taxon>
        <taxon>Ascomycota</taxon>
        <taxon>Pezizomycotina</taxon>
        <taxon>Lecanoromycetes</taxon>
        <taxon>OSLEUM clade</taxon>
        <taxon>Lecanoromycetidae</taxon>
        <taxon>Caliciales</taxon>
        <taxon>Physciaceae</taxon>
        <taxon>Heterodermia</taxon>
    </lineage>
</organism>
<accession>A0A8H3F6L0</accession>
<evidence type="ECO:0000313" key="3">
    <source>
        <dbReference type="Proteomes" id="UP000664521"/>
    </source>
</evidence>
<dbReference type="OrthoDB" id="2832510at2759"/>
<evidence type="ECO:0000256" key="1">
    <source>
        <dbReference type="SAM" id="MobiDB-lite"/>
    </source>
</evidence>
<gene>
    <name evidence="2" type="ORF">HETSPECPRED_003659</name>
</gene>
<dbReference type="Gene3D" id="3.40.630.30">
    <property type="match status" value="1"/>
</dbReference>
<proteinExistence type="predicted"/>
<keyword evidence="3" id="KW-1185">Reference proteome</keyword>
<protein>
    <submittedName>
        <fullName evidence="2">Uncharacterized protein</fullName>
    </submittedName>
</protein>